<organism evidence="3 4">
    <name type="scientific">Roseateles amylovorans</name>
    <dbReference type="NCBI Taxonomy" id="2978473"/>
    <lineage>
        <taxon>Bacteria</taxon>
        <taxon>Pseudomonadati</taxon>
        <taxon>Pseudomonadota</taxon>
        <taxon>Betaproteobacteria</taxon>
        <taxon>Burkholderiales</taxon>
        <taxon>Sphaerotilaceae</taxon>
        <taxon>Roseateles</taxon>
    </lineage>
</organism>
<dbReference type="GO" id="GO:0016779">
    <property type="term" value="F:nucleotidyltransferase activity"/>
    <property type="evidence" value="ECO:0007669"/>
    <property type="project" value="UniProtKB-KW"/>
</dbReference>
<keyword evidence="3" id="KW-0548">Nucleotidyltransferase</keyword>
<dbReference type="NCBIfam" id="NF006077">
    <property type="entry name" value="PRK08223.1"/>
    <property type="match status" value="1"/>
</dbReference>
<keyword evidence="1" id="KW-1133">Transmembrane helix</keyword>
<dbReference type="InterPro" id="IPR045886">
    <property type="entry name" value="ThiF/MoeB/HesA"/>
</dbReference>
<feature type="domain" description="THIF-type NAD/FAD binding fold" evidence="2">
    <location>
        <begin position="30"/>
        <end position="276"/>
    </location>
</feature>
<dbReference type="PANTHER" id="PTHR43267">
    <property type="entry name" value="TRNA THREONYLCARBAMOYLADENOSINE DEHYDRATASE"/>
    <property type="match status" value="1"/>
</dbReference>
<evidence type="ECO:0000256" key="1">
    <source>
        <dbReference type="SAM" id="Phobius"/>
    </source>
</evidence>
<dbReference type="SUPFAM" id="SSF69572">
    <property type="entry name" value="Activating enzymes of the ubiquitin-like proteins"/>
    <property type="match status" value="1"/>
</dbReference>
<dbReference type="Gene3D" id="3.40.50.720">
    <property type="entry name" value="NAD(P)-binding Rossmann-like Domain"/>
    <property type="match status" value="1"/>
</dbReference>
<reference evidence="3" key="1">
    <citation type="submission" date="2022-10" db="EMBL/GenBank/DDBJ databases">
        <title>Characterization and whole genome sequencing of a new Roseateles species, isolated from fresh water.</title>
        <authorList>
            <person name="Guliayeva D.Y."/>
            <person name="Akhremchuk A.E."/>
            <person name="Sikolenko M.A."/>
            <person name="Valentovich L.N."/>
            <person name="Sidarenka A.V."/>
        </authorList>
    </citation>
    <scope>NUCLEOTIDE SEQUENCE</scope>
    <source>
        <strain evidence="3">BIM B-1768</strain>
    </source>
</reference>
<evidence type="ECO:0000313" key="4">
    <source>
        <dbReference type="Proteomes" id="UP001064933"/>
    </source>
</evidence>
<keyword evidence="1" id="KW-0812">Transmembrane</keyword>
<dbReference type="PANTHER" id="PTHR43267:SF1">
    <property type="entry name" value="TRNA THREONYLCARBAMOYLADENOSINE DEHYDRATASE"/>
    <property type="match status" value="1"/>
</dbReference>
<evidence type="ECO:0000313" key="3">
    <source>
        <dbReference type="EMBL" id="UXH76724.1"/>
    </source>
</evidence>
<keyword evidence="4" id="KW-1185">Reference proteome</keyword>
<keyword evidence="3" id="KW-0808">Transferase</keyword>
<gene>
    <name evidence="3" type="ORF">N4261_16985</name>
</gene>
<sequence>MSTVSRSGEGPASAAAATPGFTFDYDRAFSRNIGWVTKDEQQRLRRARVAVAGLGGVGGAHVLALSRLGIANFHIADFDEFDVHNMNRQVAAFMSTMGRPKIDVVAEMARDINPESQIRLFPQGVNDDNLDEFLKGVDVYVDSLDFFVLETRRKVFKRCRELGIPAMTAAPLGMGAAFLYFSPTGMSFEEYFKVDGRPSEDQYARFIAGLSPAMLNRRYLVVPEAVNFKERRGPSTGMACELCAGVMGTNVLKLLLQRGPLRAAPWGLHFDAYRGILKQTWRPGGNAHPLQRLLVSLIKPVLRGR</sequence>
<evidence type="ECO:0000259" key="2">
    <source>
        <dbReference type="Pfam" id="PF00899"/>
    </source>
</evidence>
<dbReference type="InterPro" id="IPR035985">
    <property type="entry name" value="Ubiquitin-activating_enz"/>
</dbReference>
<feature type="transmembrane region" description="Helical" evidence="1">
    <location>
        <begin position="162"/>
        <end position="181"/>
    </location>
</feature>
<accession>A0ABY6AU23</accession>
<dbReference type="EMBL" id="CP104562">
    <property type="protein sequence ID" value="UXH76724.1"/>
    <property type="molecule type" value="Genomic_DNA"/>
</dbReference>
<dbReference type="RefSeq" id="WP_261756459.1">
    <property type="nucleotide sequence ID" value="NZ_CP104562.2"/>
</dbReference>
<dbReference type="Proteomes" id="UP001064933">
    <property type="component" value="Chromosome"/>
</dbReference>
<keyword evidence="1" id="KW-0472">Membrane</keyword>
<dbReference type="CDD" id="cd01483">
    <property type="entry name" value="E1_enzyme_family"/>
    <property type="match status" value="1"/>
</dbReference>
<dbReference type="InterPro" id="IPR000594">
    <property type="entry name" value="ThiF_NAD_FAD-bd"/>
</dbReference>
<dbReference type="Pfam" id="PF00899">
    <property type="entry name" value="ThiF"/>
    <property type="match status" value="1"/>
</dbReference>
<protein>
    <submittedName>
        <fullName evidence="3">ThiF family adenylyltransferase</fullName>
    </submittedName>
</protein>
<name>A0ABY6AU23_9BURK</name>
<proteinExistence type="predicted"/>